<evidence type="ECO:0000256" key="9">
    <source>
        <dbReference type="ARBA" id="ARBA00023180"/>
    </source>
</evidence>
<accession>A0A5K4ERY9</accession>
<dbReference type="PROSITE" id="PS50027">
    <property type="entry name" value="EGF_LAM_2"/>
    <property type="match status" value="9"/>
</dbReference>
<feature type="disulfide bond" evidence="11">
    <location>
        <begin position="791"/>
        <end position="803"/>
    </location>
</feature>
<keyword evidence="10 11" id="KW-0424">Laminin EGF-like domain</keyword>
<organism evidence="16">
    <name type="scientific">Schistosoma mansoni</name>
    <name type="common">Blood fluke</name>
    <dbReference type="NCBI Taxonomy" id="6183"/>
    <lineage>
        <taxon>Eukaryota</taxon>
        <taxon>Metazoa</taxon>
        <taxon>Spiralia</taxon>
        <taxon>Lophotrochozoa</taxon>
        <taxon>Platyhelminthes</taxon>
        <taxon>Trematoda</taxon>
        <taxon>Digenea</taxon>
        <taxon>Strigeidida</taxon>
        <taxon>Schistosomatoidea</taxon>
        <taxon>Schistosomatidae</taxon>
        <taxon>Schistosoma</taxon>
    </lineage>
</organism>
<dbReference type="FunCoup" id="A0A5K4ERY9">
    <property type="interactions" value="59"/>
</dbReference>
<feature type="disulfide bond" evidence="11">
    <location>
        <begin position="1065"/>
        <end position="1074"/>
    </location>
</feature>
<feature type="disulfide bond" evidence="11">
    <location>
        <begin position="1046"/>
        <end position="1063"/>
    </location>
</feature>
<dbReference type="Gene3D" id="2.10.25.10">
    <property type="entry name" value="Laminin"/>
    <property type="match status" value="11"/>
</dbReference>
<feature type="signal peptide" evidence="13">
    <location>
        <begin position="1"/>
        <end position="19"/>
    </location>
</feature>
<feature type="disulfide bond" evidence="11">
    <location>
        <begin position="856"/>
        <end position="865"/>
    </location>
</feature>
<dbReference type="SMART" id="SM00136">
    <property type="entry name" value="LamNT"/>
    <property type="match status" value="1"/>
</dbReference>
<evidence type="ECO:0000259" key="15">
    <source>
        <dbReference type="PROSITE" id="PS51117"/>
    </source>
</evidence>
<feature type="disulfide bond" evidence="11">
    <location>
        <begin position="764"/>
        <end position="773"/>
    </location>
</feature>
<feature type="disulfide bond" evidence="11">
    <location>
        <begin position="507"/>
        <end position="516"/>
    </location>
</feature>
<feature type="domain" description="Laminin EGF-like" evidence="14">
    <location>
        <begin position="425"/>
        <end position="484"/>
    </location>
</feature>
<feature type="disulfide bond" evidence="11">
    <location>
        <begin position="1094"/>
        <end position="1106"/>
    </location>
</feature>
<feature type="disulfide bond" evidence="11">
    <location>
        <begin position="793"/>
        <end position="810"/>
    </location>
</feature>
<feature type="disulfide bond" evidence="11">
    <location>
        <begin position="745"/>
        <end position="762"/>
    </location>
</feature>
<feature type="coiled-coil region" evidence="12">
    <location>
        <begin position="1306"/>
        <end position="1354"/>
    </location>
</feature>
<dbReference type="Gene3D" id="2.170.300.10">
    <property type="entry name" value="Tie2 ligand-binding domain superfamily"/>
    <property type="match status" value="1"/>
</dbReference>
<dbReference type="GO" id="GO:0007411">
    <property type="term" value="P:axon guidance"/>
    <property type="evidence" value="ECO:0007669"/>
    <property type="project" value="TreeGrafter"/>
</dbReference>
<dbReference type="InterPro" id="IPR050440">
    <property type="entry name" value="Laminin/Netrin_ECM"/>
</dbReference>
<keyword evidence="3" id="KW-0272">Extracellular matrix</keyword>
<dbReference type="GO" id="GO:0016477">
    <property type="term" value="P:cell migration"/>
    <property type="evidence" value="ECO:0007669"/>
    <property type="project" value="TreeGrafter"/>
</dbReference>
<feature type="chain" id="PRO_5024286901" evidence="13">
    <location>
        <begin position="20"/>
        <end position="1781"/>
    </location>
</feature>
<feature type="domain" description="Laminin EGF-like" evidence="14">
    <location>
        <begin position="940"/>
        <end position="991"/>
    </location>
</feature>
<feature type="domain" description="Laminin EGF-like" evidence="14">
    <location>
        <begin position="485"/>
        <end position="535"/>
    </location>
</feature>
<feature type="disulfide bond" evidence="11">
    <location>
        <begin position="519"/>
        <end position="533"/>
    </location>
</feature>
<keyword evidence="8 11" id="KW-1015">Disulfide bond</keyword>
<dbReference type="FunFam" id="2.10.25.10:FF:000130">
    <property type="entry name" value="Laminin subunit beta 1"/>
    <property type="match status" value="1"/>
</dbReference>
<dbReference type="PROSITE" id="PS00022">
    <property type="entry name" value="EGF_1"/>
    <property type="match status" value="1"/>
</dbReference>
<evidence type="ECO:0000256" key="13">
    <source>
        <dbReference type="SAM" id="SignalP"/>
    </source>
</evidence>
<evidence type="ECO:0000256" key="1">
    <source>
        <dbReference type="ARBA" id="ARBA00004302"/>
    </source>
</evidence>
<evidence type="ECO:0000256" key="2">
    <source>
        <dbReference type="ARBA" id="ARBA00022525"/>
    </source>
</evidence>
<feature type="coiled-coil region" evidence="12">
    <location>
        <begin position="1527"/>
        <end position="1589"/>
    </location>
</feature>
<feature type="disulfide bond" evidence="11">
    <location>
        <begin position="812"/>
        <end position="821"/>
    </location>
</feature>
<keyword evidence="4 13" id="KW-0732">Signal</keyword>
<dbReference type="WBParaSite" id="Smp_148790.3">
    <property type="protein sequence ID" value="Smp_148790.3"/>
    <property type="gene ID" value="Smp_148790"/>
</dbReference>
<dbReference type="Pfam" id="PF00055">
    <property type="entry name" value="Laminin_N"/>
    <property type="match status" value="1"/>
</dbReference>
<evidence type="ECO:0000313" key="16">
    <source>
        <dbReference type="WBParaSite" id="Smp_148790.3"/>
    </source>
</evidence>
<feature type="domain" description="Laminin EGF-like" evidence="14">
    <location>
        <begin position="743"/>
        <end position="790"/>
    </location>
</feature>
<dbReference type="FunFam" id="2.10.25.10:FF:000135">
    <property type="entry name" value="Laminin subunit beta 4"/>
    <property type="match status" value="3"/>
</dbReference>
<dbReference type="SUPFAM" id="SSF57196">
    <property type="entry name" value="EGF/Laminin"/>
    <property type="match status" value="13"/>
</dbReference>
<dbReference type="InParanoid" id="A0A5K4ERY9"/>
<name>A0A5K4ERY9_SCHMA</name>
<dbReference type="InterPro" id="IPR000742">
    <property type="entry name" value="EGF"/>
</dbReference>
<dbReference type="GO" id="GO:0043256">
    <property type="term" value="C:laminin complex"/>
    <property type="evidence" value="ECO:0007669"/>
    <property type="project" value="TreeGrafter"/>
</dbReference>
<dbReference type="GO" id="GO:0034446">
    <property type="term" value="P:substrate adhesion-dependent cell spreading"/>
    <property type="evidence" value="ECO:0007669"/>
    <property type="project" value="TreeGrafter"/>
</dbReference>
<protein>
    <submittedName>
        <fullName evidence="16">Laminin beta chain-related</fullName>
    </submittedName>
</protein>
<feature type="disulfide bond" evidence="11">
    <location>
        <begin position="455"/>
        <end position="464"/>
    </location>
</feature>
<dbReference type="PROSITE" id="PS51117">
    <property type="entry name" value="LAMININ_NTER"/>
    <property type="match status" value="1"/>
</dbReference>
<dbReference type="GO" id="GO:0009888">
    <property type="term" value="P:tissue development"/>
    <property type="evidence" value="ECO:0007669"/>
    <property type="project" value="TreeGrafter"/>
</dbReference>
<dbReference type="SMART" id="SM00180">
    <property type="entry name" value="EGF_Lam"/>
    <property type="match status" value="13"/>
</dbReference>
<feature type="disulfide bond" evidence="11">
    <location>
        <begin position="1096"/>
        <end position="1113"/>
    </location>
</feature>
<keyword evidence="2" id="KW-0964">Secreted</keyword>
<feature type="disulfide bond" evidence="11">
    <location>
        <begin position="1077"/>
        <end position="1091"/>
    </location>
</feature>
<dbReference type="FunFam" id="2.10.25.10:FF:000105">
    <property type="entry name" value="laminin subunit gamma-1"/>
    <property type="match status" value="1"/>
</dbReference>
<feature type="domain" description="Laminin EGF-like" evidence="14">
    <location>
        <begin position="837"/>
        <end position="884"/>
    </location>
</feature>
<feature type="disulfide bond" evidence="11">
    <location>
        <begin position="1016"/>
        <end position="1025"/>
    </location>
</feature>
<reference evidence="16" key="1">
    <citation type="submission" date="2019-11" db="UniProtKB">
        <authorList>
            <consortium name="WormBaseParasite"/>
        </authorList>
    </citation>
    <scope>IDENTIFICATION</scope>
    <source>
        <strain evidence="16">Puerto Rican</strain>
    </source>
</reference>
<keyword evidence="6" id="KW-0084">Basement membrane</keyword>
<dbReference type="PROSITE" id="PS01248">
    <property type="entry name" value="EGF_LAM_1"/>
    <property type="match status" value="3"/>
</dbReference>
<proteinExistence type="predicted"/>
<dbReference type="PANTHER" id="PTHR10574">
    <property type="entry name" value="NETRIN/LAMININ-RELATED"/>
    <property type="match status" value="1"/>
</dbReference>
<sequence>MSGILLTSILLSYVLTTSSYEIAFSEDYSCENTICNPRAGDLLIGRESSLVASSTCGLNEVEAYCVVTTSGKSYCKECTSKQPYNSITNPESHRVENVVSRVPSNPGRWYRKKIVACDTGEQGFESSELIPMMIVSMWQSQNAVHNVSIVLNLDTQFQFISTILRFKTYRPAAMYLERSYDFGRTWARYAYFSNNCKRDFPAVPEGPRRSLTDVTCTGVYSQLTPSEGGVVAYMAAPSEMHQSWPQYSKERMNLTAITNLRAVFTRINTLGDMRVDDSPLTRRKYYYALYEWNVWGRCTCFGHALRCKPKSSAEIIKPEKVYGVCECTHNTAGENCETCADFHWNKPWMPATRDAANACEKCNCNNHATACFFNPVLFSKSGNVSGGNCHGCIHNTEGVNCEFCQPNFYRHPSYPIDHPLTCQPCNCHLDGTLYDNFCQQYTIPEQNTIAGRCICKKNVGGEKCDRCKVGFWNFQAENPDGCEACSCNMIGTIDNGGCDPFTGLCICKRFVGGPNCDRCLEGYFNLSTTPLGCQECACSQIGSLNPNCERVSGQCACKVGFTGRDCSEVENGYYIVPPHEIIDRPDEKEITLIGPKGEGKYVIVLDVDPKQFGSGDRWSIVVTPFQYGATKCQNPPQSVNIYQDTHKVIISDVCLEPGLPIVLRIVPESYPEGAFTEILITDIILIPTDDSELARRCEVYREIAMEILAGRREDRTGLPPECEVYFRLPRLSWKESSSVAQRCLCNSTGSRSEICDKLTGQCPCKDGVVGRQCDRCAPYHYGFSARGCTDCACDPQGSVSLQCHEDTSLCECRPGIVGKHCNMCNPGFWDFPNCRPCICNEFSDFCNQTTGICENCRDNTGGDHCETCREGFYGDPLRKTPCKPCSCPGGGLNHAKECHMGPLEEQICICKVGYTGPRCSQCAMNYFGNPTEPGGSCRQCECSGNIAVNVPGSCDPITGQCLKCLHNTEGYYCDVCKDGFWGDATRQMCQPCNCYPLGSIDEGAGGCNRENGQCSCLPNVIGPRCYECAPYFFNLTSGKGCEPCLCDPTGSIDDLCDPVMGQCRCKPDRSGRRCDQCRRLFYSDPTTPDRCLPCDCDRVGSTSDLCDPLTGQCPCRTGITGQRCDRCDRGTEGILPDCVPCGECWNNWDKAIDKVISELDRLQNQTSQQLPKELKIMFDSLVSLLDQIEHVPWMTTDDTRLNELRDVLKRSEETIMRLSSLDQFADSLVKWDDLITERLAQQLERKGVVNEAKARLETLKTQMQSIMDESMKLEHLDKRGAYLSILRSKDIGDRVINTQTSIEYQRGGLEAELLNSKRELEAVQTRADQLNSDWAQLDRRIEEFREKIRQTNRLICGDNGLSPTEDTDQKVCPSTCGGAGCDYFFSKSASLNTISNTNILMNNLNTGLISTCGVNPGCNASNAGRLRSRMEEYLNLQIRLTNALYNVYRAENAISKVNSSRRIAEQTITNLTIQATDIKERIADMYNLTNHLINEAEKYVNLYSSMRQDKFDEILKSLQNAKLNVSLYEAEQIIQQLEKYAIDLEDKAKRILAETESDRQRSVNLLRRAETIRDKAKDFMEQINQLKEADKIYQGIEKEPIIQKVDDVELFDQITQLTEQIDGFKNQVIMFSRDSSLQSDKAKEAFEVADDLLSSTNVARRETLDTLQQIELVEVSFKQLDEKMLELDKLMRALDTGDRGTGDEDLPDTTLTDPAKLMEEIQNYTSTLELNTDEVKSIITNLKRLEIESELLTDELKGYMDKMQKLSIHLSRTTKHHQLCT</sequence>
<evidence type="ECO:0000256" key="5">
    <source>
        <dbReference type="ARBA" id="ARBA00022737"/>
    </source>
</evidence>
<feature type="disulfide bond" evidence="11">
    <location>
        <begin position="1115"/>
        <end position="1124"/>
    </location>
</feature>
<feature type="disulfide bond" evidence="11">
    <location>
        <begin position="743"/>
        <end position="755"/>
    </location>
</feature>
<keyword evidence="5" id="KW-0677">Repeat</keyword>
<dbReference type="FunFam" id="2.10.25.10:FF:000074">
    <property type="entry name" value="Laminin subunit alpha"/>
    <property type="match status" value="1"/>
</dbReference>
<keyword evidence="9" id="KW-0325">Glycoprotein</keyword>
<evidence type="ECO:0000256" key="4">
    <source>
        <dbReference type="ARBA" id="ARBA00022729"/>
    </source>
</evidence>
<evidence type="ECO:0000256" key="8">
    <source>
        <dbReference type="ARBA" id="ARBA00023157"/>
    </source>
</evidence>
<dbReference type="STRING" id="6183.A0A5K4ERY9"/>
<evidence type="ECO:0000256" key="12">
    <source>
        <dbReference type="SAM" id="Coils"/>
    </source>
</evidence>
<feature type="disulfide bond" evidence="11">
    <location>
        <begin position="964"/>
        <end position="973"/>
    </location>
</feature>
<evidence type="ECO:0000259" key="14">
    <source>
        <dbReference type="PROSITE" id="PS50027"/>
    </source>
</evidence>
<keyword evidence="7 12" id="KW-0175">Coiled coil</keyword>
<feature type="domain" description="Laminin EGF-like" evidence="14">
    <location>
        <begin position="791"/>
        <end position="836"/>
    </location>
</feature>
<dbReference type="GO" id="GO:0009887">
    <property type="term" value="P:animal organ morphogenesis"/>
    <property type="evidence" value="ECO:0007669"/>
    <property type="project" value="TreeGrafter"/>
</dbReference>
<feature type="disulfide bond" evidence="11">
    <location>
        <begin position="868"/>
        <end position="882"/>
    </location>
</feature>
<feature type="domain" description="Laminin EGF-like" evidence="14">
    <location>
        <begin position="1094"/>
        <end position="1140"/>
    </location>
</feature>
<dbReference type="InterPro" id="IPR002049">
    <property type="entry name" value="LE_dom"/>
</dbReference>
<feature type="coiled-coil region" evidence="12">
    <location>
        <begin position="1249"/>
        <end position="1276"/>
    </location>
</feature>
<dbReference type="Pfam" id="PF00053">
    <property type="entry name" value="EGF_laminin"/>
    <property type="match status" value="12"/>
</dbReference>
<evidence type="ECO:0000256" key="6">
    <source>
        <dbReference type="ARBA" id="ARBA00022869"/>
    </source>
</evidence>
<dbReference type="GO" id="GO:0070831">
    <property type="term" value="P:basement membrane assembly"/>
    <property type="evidence" value="ECO:0007669"/>
    <property type="project" value="TreeGrafter"/>
</dbReference>
<feature type="coiled-coil region" evidence="12">
    <location>
        <begin position="1735"/>
        <end position="1762"/>
    </location>
</feature>
<evidence type="ECO:0000256" key="11">
    <source>
        <dbReference type="PROSITE-ProRule" id="PRU00460"/>
    </source>
</evidence>
<comment type="caution">
    <text evidence="11">Lacks conserved residue(s) required for the propagation of feature annotation.</text>
</comment>
<dbReference type="InterPro" id="IPR008211">
    <property type="entry name" value="Laminin_N"/>
</dbReference>
<feature type="domain" description="Laminin EGF-like" evidence="14">
    <location>
        <begin position="1044"/>
        <end position="1093"/>
    </location>
</feature>
<evidence type="ECO:0000256" key="10">
    <source>
        <dbReference type="ARBA" id="ARBA00023292"/>
    </source>
</evidence>
<evidence type="ECO:0000256" key="3">
    <source>
        <dbReference type="ARBA" id="ARBA00022530"/>
    </source>
</evidence>
<dbReference type="FunFam" id="2.10.25.10:FF:000209">
    <property type="entry name" value="Laminin subunit alpha 5"/>
    <property type="match status" value="1"/>
</dbReference>
<evidence type="ECO:0000256" key="7">
    <source>
        <dbReference type="ARBA" id="ARBA00023054"/>
    </source>
</evidence>
<dbReference type="SMART" id="SM00181">
    <property type="entry name" value="EGF"/>
    <property type="match status" value="6"/>
</dbReference>
<dbReference type="Gene3D" id="2.60.120.260">
    <property type="entry name" value="Galactose-binding domain-like"/>
    <property type="match status" value="1"/>
</dbReference>
<dbReference type="PANTHER" id="PTHR10574:SF375">
    <property type="entry name" value="LAMININ SUBUNIT BETA-1"/>
    <property type="match status" value="1"/>
</dbReference>
<feature type="domain" description="Laminin EGF-like" evidence="14">
    <location>
        <begin position="992"/>
        <end position="1043"/>
    </location>
</feature>
<feature type="disulfide bond" evidence="11">
    <location>
        <begin position="1044"/>
        <end position="1056"/>
    </location>
</feature>
<comment type="subcellular location">
    <subcellularLocation>
        <location evidence="1">Secreted</location>
        <location evidence="1">Extracellular space</location>
        <location evidence="1">Extracellular matrix</location>
        <location evidence="1">Basement membrane</location>
    </subcellularLocation>
</comment>
<dbReference type="FunFam" id="2.10.25.10:FF:000188">
    <property type="entry name" value="Laminin subunit gamma 2"/>
    <property type="match status" value="2"/>
</dbReference>
<feature type="domain" description="Laminin N-terminal" evidence="15">
    <location>
        <begin position="31"/>
        <end position="297"/>
    </location>
</feature>
<dbReference type="PRINTS" id="PR00011">
    <property type="entry name" value="EGFLAMININ"/>
</dbReference>
<dbReference type="FunFam" id="2.10.25.10:FF:000224">
    <property type="entry name" value="Usherin"/>
    <property type="match status" value="1"/>
</dbReference>
<dbReference type="CDD" id="cd00055">
    <property type="entry name" value="EGF_Lam"/>
    <property type="match status" value="13"/>
</dbReference>